<feature type="region of interest" description="Disordered" evidence="8">
    <location>
        <begin position="278"/>
        <end position="311"/>
    </location>
</feature>
<protein>
    <recommendedName>
        <fullName evidence="6">18S rRNA factor 2</fullName>
    </recommendedName>
</protein>
<evidence type="ECO:0000256" key="1">
    <source>
        <dbReference type="ARBA" id="ARBA00004604"/>
    </source>
</evidence>
<dbReference type="InterPro" id="IPR012677">
    <property type="entry name" value="Nucleotide-bd_a/b_plait_sf"/>
</dbReference>
<proteinExistence type="inferred from homology"/>
<dbReference type="SUPFAM" id="SSF54928">
    <property type="entry name" value="RNA-binding domain, RBD"/>
    <property type="match status" value="1"/>
</dbReference>
<dbReference type="EMBL" id="MU003789">
    <property type="protein sequence ID" value="KAF2721540.1"/>
    <property type="molecule type" value="Genomic_DNA"/>
</dbReference>
<dbReference type="InterPro" id="IPR039119">
    <property type="entry name" value="ABT1/Esf2"/>
</dbReference>
<comment type="function">
    <text evidence="5">Involved in the small subunit (SSU) processome assembly and function, and in the 18S rRNA synthesis. Required for the early cleavages at sites A0, A1 and A2.</text>
</comment>
<evidence type="ECO:0000256" key="2">
    <source>
        <dbReference type="ARBA" id="ARBA00005819"/>
    </source>
</evidence>
<evidence type="ECO:0000256" key="4">
    <source>
        <dbReference type="ARBA" id="ARBA00023242"/>
    </source>
</evidence>
<dbReference type="AlphaFoldDB" id="A0A9P4Q8Q7"/>
<dbReference type="GO" id="GO:0034462">
    <property type="term" value="P:small-subunit processome assembly"/>
    <property type="evidence" value="ECO:0007669"/>
    <property type="project" value="TreeGrafter"/>
</dbReference>
<keyword evidence="4" id="KW-0539">Nucleus</keyword>
<evidence type="ECO:0000313" key="10">
    <source>
        <dbReference type="Proteomes" id="UP000799441"/>
    </source>
</evidence>
<reference evidence="9" key="1">
    <citation type="journal article" date="2020" name="Stud. Mycol.">
        <title>101 Dothideomycetes genomes: a test case for predicting lifestyles and emergence of pathogens.</title>
        <authorList>
            <person name="Haridas S."/>
            <person name="Albert R."/>
            <person name="Binder M."/>
            <person name="Bloem J."/>
            <person name="Labutti K."/>
            <person name="Salamov A."/>
            <person name="Andreopoulos B."/>
            <person name="Baker S."/>
            <person name="Barry K."/>
            <person name="Bills G."/>
            <person name="Bluhm B."/>
            <person name="Cannon C."/>
            <person name="Castanera R."/>
            <person name="Culley D."/>
            <person name="Daum C."/>
            <person name="Ezra D."/>
            <person name="Gonzalez J."/>
            <person name="Henrissat B."/>
            <person name="Kuo A."/>
            <person name="Liang C."/>
            <person name="Lipzen A."/>
            <person name="Lutzoni F."/>
            <person name="Magnuson J."/>
            <person name="Mondo S."/>
            <person name="Nolan M."/>
            <person name="Ohm R."/>
            <person name="Pangilinan J."/>
            <person name="Park H.-J."/>
            <person name="Ramirez L."/>
            <person name="Alfaro M."/>
            <person name="Sun H."/>
            <person name="Tritt A."/>
            <person name="Yoshinaga Y."/>
            <person name="Zwiers L.-H."/>
            <person name="Turgeon B."/>
            <person name="Goodwin S."/>
            <person name="Spatafora J."/>
            <person name="Crous P."/>
            <person name="Grigoriev I."/>
        </authorList>
    </citation>
    <scope>NUCLEOTIDE SEQUENCE</scope>
    <source>
        <strain evidence="9">CBS 116435</strain>
    </source>
</reference>
<evidence type="ECO:0000256" key="6">
    <source>
        <dbReference type="ARBA" id="ARBA00032634"/>
    </source>
</evidence>
<comment type="caution">
    <text evidence="9">The sequence shown here is derived from an EMBL/GenBank/DDBJ whole genome shotgun (WGS) entry which is preliminary data.</text>
</comment>
<feature type="compositionally biased region" description="Acidic residues" evidence="8">
    <location>
        <begin position="83"/>
        <end position="93"/>
    </location>
</feature>
<name>A0A9P4Q8Q7_9PEZI</name>
<feature type="compositionally biased region" description="Basic and acidic residues" evidence="8">
    <location>
        <begin position="295"/>
        <end position="311"/>
    </location>
</feature>
<evidence type="ECO:0000256" key="3">
    <source>
        <dbReference type="ARBA" id="ARBA00022884"/>
    </source>
</evidence>
<feature type="compositionally biased region" description="Acidic residues" evidence="8">
    <location>
        <begin position="11"/>
        <end position="29"/>
    </location>
</feature>
<dbReference type="Proteomes" id="UP000799441">
    <property type="component" value="Unassembled WGS sequence"/>
</dbReference>
<dbReference type="InterPro" id="IPR034353">
    <property type="entry name" value="ABT1/ESF2_RRM"/>
</dbReference>
<dbReference type="OrthoDB" id="287393at2759"/>
<dbReference type="GO" id="GO:0000480">
    <property type="term" value="P:endonucleolytic cleavage in 5'-ETS of tricistronic rRNA transcript (SSU-rRNA, 5.8S rRNA, LSU-rRNA)"/>
    <property type="evidence" value="ECO:0007669"/>
    <property type="project" value="TreeGrafter"/>
</dbReference>
<dbReference type="GO" id="GO:0000472">
    <property type="term" value="P:endonucleolytic cleavage to generate mature 5'-end of SSU-rRNA from (SSU-rRNA, 5.8S rRNA, LSU-rRNA)"/>
    <property type="evidence" value="ECO:0007669"/>
    <property type="project" value="TreeGrafter"/>
</dbReference>
<sequence length="325" mass="36639">MSSRKRNEFLDVSDSDEEIDRGYDSEDVEESRGAIGGHAQKRRKIQRDSVEDSFSGLSDEDEDDEPLNSNVHNGTVDLHSDGDEGAEEDDDVEAGLSKSSRIGLDATSLKQAERARKAAKRSGVVYISRVPPFMKPHTLKHFLSPCAPKGLGRIFLTPEDHETYSRRKKSGGNKKKSFTDGWVEFVSKKDAKAAVDLLNGGIIGGKKGNFYHDDLWNMRYLKGFKWSHLTEQIANENAERAARMREEIRKTRKENMDFLRQVEMGKRADTDAMKQARREAKGITSKGNMSAKNGPTREFKQRQVKSLHDSEALNQKSSSILQNIF</sequence>
<comment type="subcellular location">
    <subcellularLocation>
        <location evidence="1">Nucleus</location>
        <location evidence="1">Nucleolus</location>
    </subcellularLocation>
</comment>
<organism evidence="9 10">
    <name type="scientific">Polychaeton citri CBS 116435</name>
    <dbReference type="NCBI Taxonomy" id="1314669"/>
    <lineage>
        <taxon>Eukaryota</taxon>
        <taxon>Fungi</taxon>
        <taxon>Dikarya</taxon>
        <taxon>Ascomycota</taxon>
        <taxon>Pezizomycotina</taxon>
        <taxon>Dothideomycetes</taxon>
        <taxon>Dothideomycetidae</taxon>
        <taxon>Capnodiales</taxon>
        <taxon>Capnodiaceae</taxon>
        <taxon>Polychaeton</taxon>
    </lineage>
</organism>
<keyword evidence="3" id="KW-0694">RNA-binding</keyword>
<dbReference type="GO" id="GO:0003723">
    <property type="term" value="F:RNA binding"/>
    <property type="evidence" value="ECO:0007669"/>
    <property type="project" value="UniProtKB-KW"/>
</dbReference>
<dbReference type="Gene3D" id="3.30.70.330">
    <property type="match status" value="1"/>
</dbReference>
<keyword evidence="10" id="KW-1185">Reference proteome</keyword>
<dbReference type="GO" id="GO:0000447">
    <property type="term" value="P:endonucleolytic cleavage in ITS1 to separate SSU-rRNA from 5.8S rRNA and LSU-rRNA from tricistronic rRNA transcript (SSU-rRNA, 5.8S rRNA, LSU-rRNA)"/>
    <property type="evidence" value="ECO:0007669"/>
    <property type="project" value="TreeGrafter"/>
</dbReference>
<feature type="coiled-coil region" evidence="7">
    <location>
        <begin position="234"/>
        <end position="261"/>
    </location>
</feature>
<dbReference type="InterPro" id="IPR035979">
    <property type="entry name" value="RBD_domain_sf"/>
</dbReference>
<evidence type="ECO:0000256" key="8">
    <source>
        <dbReference type="SAM" id="MobiDB-lite"/>
    </source>
</evidence>
<keyword evidence="7" id="KW-0175">Coiled coil</keyword>
<accession>A0A9P4Q8Q7</accession>
<gene>
    <name evidence="9" type="ORF">K431DRAFT_284696</name>
</gene>
<dbReference type="PANTHER" id="PTHR12311">
    <property type="entry name" value="ACTIVATOR OF BASAL TRANSCRIPTION 1"/>
    <property type="match status" value="1"/>
</dbReference>
<evidence type="ECO:0000256" key="7">
    <source>
        <dbReference type="SAM" id="Coils"/>
    </source>
</evidence>
<dbReference type="PANTHER" id="PTHR12311:SF7">
    <property type="entry name" value="ACTIVATOR OF BASAL TRANSCRIPTION 1"/>
    <property type="match status" value="1"/>
</dbReference>
<dbReference type="GO" id="GO:0005730">
    <property type="term" value="C:nucleolus"/>
    <property type="evidence" value="ECO:0007669"/>
    <property type="project" value="UniProtKB-SubCell"/>
</dbReference>
<comment type="similarity">
    <text evidence="2">Belongs to the ESF2/ABP1 family.</text>
</comment>
<evidence type="ECO:0000256" key="5">
    <source>
        <dbReference type="ARBA" id="ARBA00025024"/>
    </source>
</evidence>
<dbReference type="CDD" id="cd12263">
    <property type="entry name" value="RRM_ABT1_like"/>
    <property type="match status" value="1"/>
</dbReference>
<feature type="region of interest" description="Disordered" evidence="8">
    <location>
        <begin position="1"/>
        <end position="99"/>
    </location>
</feature>
<evidence type="ECO:0000313" key="9">
    <source>
        <dbReference type="EMBL" id="KAF2721540.1"/>
    </source>
</evidence>